<dbReference type="SUPFAM" id="SSF46609">
    <property type="entry name" value="Fe,Mn superoxide dismutase (SOD), N-terminal domain"/>
    <property type="match status" value="1"/>
</dbReference>
<evidence type="ECO:0000256" key="3">
    <source>
        <dbReference type="ARBA" id="ARBA00012682"/>
    </source>
</evidence>
<name>A0A2P5SZA4_9GAMM</name>
<keyword evidence="5 8" id="KW-0560">Oxidoreductase</keyword>
<feature type="binding site" evidence="7">
    <location>
        <position position="171"/>
    </location>
    <ligand>
        <name>Mn(2+)</name>
        <dbReference type="ChEBI" id="CHEBI:29035"/>
    </ligand>
</feature>
<dbReference type="FunFam" id="1.10.287.990:FF:000001">
    <property type="entry name" value="Superoxide dismutase"/>
    <property type="match status" value="1"/>
</dbReference>
<evidence type="ECO:0000313" key="12">
    <source>
        <dbReference type="Proteomes" id="UP000296153"/>
    </source>
</evidence>
<dbReference type="Gene3D" id="1.10.287.990">
    <property type="entry name" value="Fe,Mn superoxide dismutase (SOD) domain"/>
    <property type="match status" value="1"/>
</dbReference>
<evidence type="ECO:0000313" key="11">
    <source>
        <dbReference type="EMBL" id="PPI87664.1"/>
    </source>
</evidence>
<sequence length="205" mass="23803">MSYSLPRLPYSYDALEPYFDKQTMEIHHIKHHQTYINNANNILKGTTFDSLSVDDLLTRLNELPVTMKETLRNNAGGHANHCFFWEGLKMNSILKGSLKNAIENKFNNFLKFKEEFEKIALSRFGSGWVWLIKKDNQLSIVSTANQDNPIMGESIAGVSGSPIIGLDLWEHAYYLKYQNRRVDYIKAFWNVINWSKATERYESDL</sequence>
<dbReference type="RefSeq" id="WP_136131287.1">
    <property type="nucleotide sequence ID" value="NZ_PDKT01000006.1"/>
</dbReference>
<organism evidence="11 12">
    <name type="scientific">Candidatus Pantoea edessiphila</name>
    <dbReference type="NCBI Taxonomy" id="2044610"/>
    <lineage>
        <taxon>Bacteria</taxon>
        <taxon>Pseudomonadati</taxon>
        <taxon>Pseudomonadota</taxon>
        <taxon>Gammaproteobacteria</taxon>
        <taxon>Enterobacterales</taxon>
        <taxon>Erwiniaceae</taxon>
        <taxon>Pantoea</taxon>
    </lineage>
</organism>
<dbReference type="EC" id="1.15.1.1" evidence="3 8"/>
<dbReference type="InterPro" id="IPR019833">
    <property type="entry name" value="Mn/Fe_SOD_BS"/>
</dbReference>
<dbReference type="GO" id="GO:0004784">
    <property type="term" value="F:superoxide dismutase activity"/>
    <property type="evidence" value="ECO:0007669"/>
    <property type="project" value="UniProtKB-EC"/>
</dbReference>
<dbReference type="InterPro" id="IPR019832">
    <property type="entry name" value="Mn/Fe_SOD_C"/>
</dbReference>
<comment type="caution">
    <text evidence="11">The sequence shown here is derived from an EMBL/GenBank/DDBJ whole genome shotgun (WGS) entry which is preliminary data.</text>
</comment>
<dbReference type="PROSITE" id="PS00088">
    <property type="entry name" value="SOD_MN"/>
    <property type="match status" value="1"/>
</dbReference>
<dbReference type="AlphaFoldDB" id="A0A2P5SZA4"/>
<feature type="binding site" evidence="7">
    <location>
        <position position="81"/>
    </location>
    <ligand>
        <name>Mn(2+)</name>
        <dbReference type="ChEBI" id="CHEBI:29035"/>
    </ligand>
</feature>
<dbReference type="EMBL" id="PDKT01000006">
    <property type="protein sequence ID" value="PPI87664.1"/>
    <property type="molecule type" value="Genomic_DNA"/>
</dbReference>
<keyword evidence="4 7" id="KW-0479">Metal-binding</keyword>
<proteinExistence type="inferred from homology"/>
<evidence type="ECO:0000256" key="6">
    <source>
        <dbReference type="ARBA" id="ARBA00049204"/>
    </source>
</evidence>
<feature type="binding site" evidence="7">
    <location>
        <position position="27"/>
    </location>
    <ligand>
        <name>Mn(2+)</name>
        <dbReference type="ChEBI" id="CHEBI:29035"/>
    </ligand>
</feature>
<reference evidence="11 12" key="1">
    <citation type="journal article" date="2018" name="Genome Biol. Evol.">
        <title>Cladogenesis and Genomic Streamlining in Extracellular Endosymbionts of Tropical Stink Bugs.</title>
        <authorList>
            <person name="Otero-Bravo A."/>
            <person name="Goffredi S."/>
            <person name="Sabree Z.L."/>
        </authorList>
    </citation>
    <scope>NUCLEOTIDE SEQUENCE [LARGE SCALE GENOMIC DNA]</scope>
    <source>
        <strain evidence="11 12">SoEE</strain>
    </source>
</reference>
<feature type="domain" description="Manganese/iron superoxide dismutase N-terminal" evidence="9">
    <location>
        <begin position="2"/>
        <end position="88"/>
    </location>
</feature>
<dbReference type="FunFam" id="3.55.40.20:FF:000004">
    <property type="entry name" value="Superoxide dismutase [Fe]"/>
    <property type="match status" value="1"/>
</dbReference>
<comment type="similarity">
    <text evidence="2 8">Belongs to the iron/manganese superoxide dismutase family.</text>
</comment>
<evidence type="ECO:0000259" key="9">
    <source>
        <dbReference type="Pfam" id="PF00081"/>
    </source>
</evidence>
<dbReference type="SUPFAM" id="SSF54719">
    <property type="entry name" value="Fe,Mn superoxide dismutase (SOD), C-terminal domain"/>
    <property type="match status" value="1"/>
</dbReference>
<dbReference type="InterPro" id="IPR036314">
    <property type="entry name" value="SOD_C_sf"/>
</dbReference>
<dbReference type="PRINTS" id="PR01703">
    <property type="entry name" value="MNSODISMTASE"/>
</dbReference>
<dbReference type="OrthoDB" id="9803125at2"/>
<dbReference type="Pfam" id="PF02777">
    <property type="entry name" value="Sod_Fe_C"/>
    <property type="match status" value="1"/>
</dbReference>
<evidence type="ECO:0000259" key="10">
    <source>
        <dbReference type="Pfam" id="PF02777"/>
    </source>
</evidence>
<dbReference type="Gene3D" id="3.55.40.20">
    <property type="entry name" value="Iron/manganese superoxide dismutase, C-terminal domain"/>
    <property type="match status" value="1"/>
</dbReference>
<feature type="domain" description="Manganese/iron superoxide dismutase C-terminal" evidence="10">
    <location>
        <begin position="95"/>
        <end position="200"/>
    </location>
</feature>
<dbReference type="PIRSF" id="PIRSF000349">
    <property type="entry name" value="SODismutase"/>
    <property type="match status" value="1"/>
</dbReference>
<gene>
    <name evidence="11" type="ORF">CRV12_03525</name>
</gene>
<evidence type="ECO:0000256" key="2">
    <source>
        <dbReference type="ARBA" id="ARBA00008714"/>
    </source>
</evidence>
<dbReference type="GO" id="GO:0046872">
    <property type="term" value="F:metal ion binding"/>
    <property type="evidence" value="ECO:0007669"/>
    <property type="project" value="UniProtKB-KW"/>
</dbReference>
<dbReference type="PANTHER" id="PTHR43595">
    <property type="entry name" value="37S RIBOSOMAL PROTEIN S26, MITOCHONDRIAL"/>
    <property type="match status" value="1"/>
</dbReference>
<evidence type="ECO:0000256" key="4">
    <source>
        <dbReference type="ARBA" id="ARBA00022723"/>
    </source>
</evidence>
<protein>
    <recommendedName>
        <fullName evidence="3 8">Superoxide dismutase</fullName>
        <ecNumber evidence="3 8">1.15.1.1</ecNumber>
    </recommendedName>
</protein>
<evidence type="ECO:0000256" key="5">
    <source>
        <dbReference type="ARBA" id="ARBA00023002"/>
    </source>
</evidence>
<feature type="binding site" evidence="7">
    <location>
        <position position="167"/>
    </location>
    <ligand>
        <name>Mn(2+)</name>
        <dbReference type="ChEBI" id="CHEBI:29035"/>
    </ligand>
</feature>
<dbReference type="PANTHER" id="PTHR43595:SF2">
    <property type="entry name" value="SMALL RIBOSOMAL SUBUNIT PROTEIN MS42"/>
    <property type="match status" value="1"/>
</dbReference>
<dbReference type="InterPro" id="IPR036324">
    <property type="entry name" value="Mn/Fe_SOD_N_sf"/>
</dbReference>
<comment type="function">
    <text evidence="1">Destroys superoxide anion radicals which are normally produced within the cells and which are toxic to biological systems.</text>
</comment>
<comment type="function">
    <text evidence="8">Destroys radicals which are normally produced within the cells and which are toxic to biological systems.</text>
</comment>
<evidence type="ECO:0000256" key="8">
    <source>
        <dbReference type="RuleBase" id="RU000414"/>
    </source>
</evidence>
<comment type="catalytic activity">
    <reaction evidence="6 8">
        <text>2 superoxide + 2 H(+) = H2O2 + O2</text>
        <dbReference type="Rhea" id="RHEA:20696"/>
        <dbReference type="ChEBI" id="CHEBI:15378"/>
        <dbReference type="ChEBI" id="CHEBI:15379"/>
        <dbReference type="ChEBI" id="CHEBI:16240"/>
        <dbReference type="ChEBI" id="CHEBI:18421"/>
        <dbReference type="EC" id="1.15.1.1"/>
    </reaction>
</comment>
<evidence type="ECO:0000256" key="7">
    <source>
        <dbReference type="PIRSR" id="PIRSR000349-1"/>
    </source>
</evidence>
<dbReference type="GO" id="GO:0005737">
    <property type="term" value="C:cytoplasm"/>
    <property type="evidence" value="ECO:0007669"/>
    <property type="project" value="TreeGrafter"/>
</dbReference>
<dbReference type="InterPro" id="IPR001189">
    <property type="entry name" value="Mn/Fe_SOD"/>
</dbReference>
<dbReference type="InterPro" id="IPR019831">
    <property type="entry name" value="Mn/Fe_SOD_N"/>
</dbReference>
<dbReference type="Proteomes" id="UP000296153">
    <property type="component" value="Unassembled WGS sequence"/>
</dbReference>
<accession>A0A2P5SZA4</accession>
<dbReference type="Pfam" id="PF00081">
    <property type="entry name" value="Sod_Fe_N"/>
    <property type="match status" value="1"/>
</dbReference>
<evidence type="ECO:0000256" key="1">
    <source>
        <dbReference type="ARBA" id="ARBA00002170"/>
    </source>
</evidence>